<gene>
    <name evidence="1" type="ORF">EKN56_14935</name>
</gene>
<dbReference type="Proteomes" id="UP000293154">
    <property type="component" value="Chromosome"/>
</dbReference>
<dbReference type="GO" id="GO:0006313">
    <property type="term" value="P:DNA transposition"/>
    <property type="evidence" value="ECO:0007669"/>
    <property type="project" value="TreeGrafter"/>
</dbReference>
<organism evidence="1 2">
    <name type="scientific">Limnobaculum zhutongyuii</name>
    <dbReference type="NCBI Taxonomy" id="2498113"/>
    <lineage>
        <taxon>Bacteria</taxon>
        <taxon>Pseudomonadati</taxon>
        <taxon>Pseudomonadota</taxon>
        <taxon>Gammaproteobacteria</taxon>
        <taxon>Enterobacterales</taxon>
        <taxon>Budviciaceae</taxon>
        <taxon>Limnobaculum</taxon>
    </lineage>
</organism>
<sequence length="96" mass="11326">MIRLNPECPHCHRKEGIRKHGTSRTRLQRYMCIDCGKTFQTRYYYRANYHNINSQISDLVSKGWTPQKIGTHLKISVNTVNRRLKDLLIHNDSLAD</sequence>
<dbReference type="Gene3D" id="3.30.1490.490">
    <property type="match status" value="1"/>
</dbReference>
<name>A0A411WMV7_9GAMM</name>
<dbReference type="InterPro" id="IPR051252">
    <property type="entry name" value="IS1_transposase_InsA"/>
</dbReference>
<dbReference type="KEGG" id="prag:EKN56_14935"/>
<keyword evidence="2" id="KW-1185">Reference proteome</keyword>
<reference evidence="1 2" key="1">
    <citation type="submission" date="2019-03" db="EMBL/GenBank/DDBJ databases">
        <title>Pragia sp. nov. isolated from the gut tract of Carduelis flavirostris.</title>
        <authorList>
            <person name="Ge Y."/>
        </authorList>
    </citation>
    <scope>NUCLEOTIDE SEQUENCE [LARGE SCALE GENOMIC DNA]</scope>
    <source>
        <strain evidence="1 2">CF-458</strain>
    </source>
</reference>
<dbReference type="PANTHER" id="PTHR47923">
    <property type="entry name" value="INSERTION ELEMENT IS1 1 PROTEIN INSA-RELATED"/>
    <property type="match status" value="1"/>
</dbReference>
<accession>A0A411WMV7</accession>
<evidence type="ECO:0000313" key="1">
    <source>
        <dbReference type="EMBL" id="QBH97581.1"/>
    </source>
</evidence>
<dbReference type="AlphaFoldDB" id="A0A411WMV7"/>
<dbReference type="EMBL" id="CP034752">
    <property type="protein sequence ID" value="QBH97581.1"/>
    <property type="molecule type" value="Genomic_DNA"/>
</dbReference>
<dbReference type="PANTHER" id="PTHR47923:SF1">
    <property type="entry name" value="INSERTION ELEMENT IS1 1 PROTEIN INSA-RELATED"/>
    <property type="match status" value="1"/>
</dbReference>
<evidence type="ECO:0000313" key="2">
    <source>
        <dbReference type="Proteomes" id="UP000293154"/>
    </source>
</evidence>
<dbReference type="RefSeq" id="WP_130592513.1">
    <property type="nucleotide sequence ID" value="NZ_CP034752.1"/>
</dbReference>
<proteinExistence type="predicted"/>
<protein>
    <submittedName>
        <fullName evidence="1">IS1 family transposase</fullName>
    </submittedName>
</protein>
<dbReference type="OrthoDB" id="6636960at2"/>